<dbReference type="Gene3D" id="6.20.460.10">
    <property type="match status" value="1"/>
</dbReference>
<evidence type="ECO:0000256" key="1">
    <source>
        <dbReference type="ARBA" id="ARBA00004182"/>
    </source>
</evidence>
<dbReference type="Gene3D" id="6.10.250.3010">
    <property type="match status" value="1"/>
</dbReference>
<accession>A0A1L3KKC3</accession>
<dbReference type="GO" id="GO:0044003">
    <property type="term" value="P:symbiont-mediated perturbation of host process"/>
    <property type="evidence" value="ECO:0007669"/>
    <property type="project" value="InterPro"/>
</dbReference>
<evidence type="ECO:0000313" key="7">
    <source>
        <dbReference type="EMBL" id="APG77868.1"/>
    </source>
</evidence>
<keyword evidence="4 6" id="KW-0472">Membrane</keyword>
<name>A0A1L3KKC3_9VIRU</name>
<keyword evidence="5" id="KW-0325">Glycoprotein</keyword>
<reference evidence="7" key="1">
    <citation type="journal article" date="2016" name="Nature">
        <title>Redefining the invertebrate RNA virosphere.</title>
        <authorList>
            <person name="Shi M."/>
            <person name="Lin X.D."/>
            <person name="Tian J.H."/>
            <person name="Chen L.J."/>
            <person name="Chen X."/>
            <person name="Li C.X."/>
            <person name="Qin X.C."/>
            <person name="Li J."/>
            <person name="Cao J.P."/>
            <person name="Eden J.S."/>
            <person name="Buchmann J."/>
            <person name="Wang W."/>
            <person name="Xu J."/>
            <person name="Holmes E.C."/>
            <person name="Zhang Y.Z."/>
        </authorList>
    </citation>
    <scope>NUCLEOTIDE SEQUENCE</scope>
    <source>
        <strain evidence="7">BHTSS17872</strain>
    </source>
</reference>
<keyword evidence="6" id="KW-1133">Transmembrane helix</keyword>
<dbReference type="GO" id="GO:0019031">
    <property type="term" value="C:viral envelope"/>
    <property type="evidence" value="ECO:0007669"/>
    <property type="project" value="InterPro"/>
</dbReference>
<dbReference type="EMBL" id="KX883847">
    <property type="protein sequence ID" value="APG77868.1"/>
    <property type="molecule type" value="Genomic_RNA"/>
</dbReference>
<proteinExistence type="predicted"/>
<evidence type="ECO:0000256" key="2">
    <source>
        <dbReference type="ARBA" id="ARBA00022692"/>
    </source>
</evidence>
<evidence type="ECO:0000256" key="5">
    <source>
        <dbReference type="ARBA" id="ARBA00023180"/>
    </source>
</evidence>
<protein>
    <submittedName>
        <fullName evidence="7">Hemagglutinin</fullName>
    </submittedName>
</protein>
<feature type="transmembrane region" description="Helical" evidence="6">
    <location>
        <begin position="502"/>
        <end position="527"/>
    </location>
</feature>
<evidence type="ECO:0000256" key="4">
    <source>
        <dbReference type="ARBA" id="ARBA00023136"/>
    </source>
</evidence>
<keyword evidence="2 6" id="KW-0812">Transmembrane</keyword>
<dbReference type="GO" id="GO:0055036">
    <property type="term" value="C:virion membrane"/>
    <property type="evidence" value="ECO:0007669"/>
    <property type="project" value="UniProtKB-SubCell"/>
</dbReference>
<keyword evidence="3" id="KW-0946">Virion</keyword>
<evidence type="ECO:0000256" key="3">
    <source>
        <dbReference type="ARBA" id="ARBA00022844"/>
    </source>
</evidence>
<evidence type="ECO:0000256" key="6">
    <source>
        <dbReference type="SAM" id="Phobius"/>
    </source>
</evidence>
<dbReference type="Pfam" id="PF03273">
    <property type="entry name" value="Baculo_gp64"/>
    <property type="match status" value="2"/>
</dbReference>
<dbReference type="InterPro" id="IPR004955">
    <property type="entry name" value="Baculovirus_Gp64"/>
</dbReference>
<organism evidence="7">
    <name type="scientific">Beihai orthomyxo-like virus 1</name>
    <dbReference type="NCBI Taxonomy" id="1922494"/>
    <lineage>
        <taxon>Viruses</taxon>
        <taxon>Riboviria</taxon>
    </lineage>
</organism>
<comment type="subcellular location">
    <subcellularLocation>
        <location evidence="1">Virion membrane</location>
    </subcellularLocation>
</comment>
<sequence length="530" mass="60990">MMRTNKEQNGEKRSHIRKGQIIIKILLVMTVLIRSGNSESMCDTEKCTGPYQIEVPTIPTPKARWESIKAEIYCTEKVEVDSILAIKEKYHRYCYNGGNIDPNTGCYMGHHFYSLEFEEIIKWKNEGFCYTGPECKIHGNCWGSESRKCLVNDKENPSFSNLEKVALPGKDGKLSPIPWMLFPWHTCELSWGCSLHPSKIPVFLHLNKETNTVKPYIIDNEHRRIFLKDHPAVYHGRGDQWHIAILESVLIKSYRKELHCVDVKDGKPYYCILPDDSELAENANIVVEIKEGVGAERNCLVSVEPEIFKGNDYFQDGSASIADVEQLRETTTFLVKMIQHDVLALMKTMQTMMRVNTKMINSLAKMDDRLIGNIINNQIKTTWFNEKLFKICPCYRLKKAKHSNCYEDYIFKDGRYILNKDFSKCVSIGDSLIQNMTIFNISTPFMFEMNIPPPEGSSNSWDGWSWLAEKKQKIIDSMLYAEESSNPESSISQFFSEGFSSIFGWGIFTKISGFIGWIAFFMALIALCRR</sequence>